<evidence type="ECO:0000256" key="4">
    <source>
        <dbReference type="ARBA" id="ARBA00023033"/>
    </source>
</evidence>
<evidence type="ECO:0000256" key="3">
    <source>
        <dbReference type="ARBA" id="ARBA00023002"/>
    </source>
</evidence>
<organism evidence="6">
    <name type="scientific">freshwater metagenome</name>
    <dbReference type="NCBI Taxonomy" id="449393"/>
    <lineage>
        <taxon>unclassified sequences</taxon>
        <taxon>metagenomes</taxon>
        <taxon>ecological metagenomes</taxon>
    </lineage>
</organism>
<dbReference type="InterPro" id="IPR036661">
    <property type="entry name" value="Luciferase-like_sf"/>
</dbReference>
<keyword evidence="2" id="KW-0288">FMN</keyword>
<evidence type="ECO:0000313" key="6">
    <source>
        <dbReference type="EMBL" id="CAB4886815.1"/>
    </source>
</evidence>
<gene>
    <name evidence="6" type="ORF">UFOPK3417_02104</name>
</gene>
<dbReference type="InterPro" id="IPR011251">
    <property type="entry name" value="Luciferase-like_dom"/>
</dbReference>
<dbReference type="GO" id="GO:0046306">
    <property type="term" value="P:alkanesulfonate catabolic process"/>
    <property type="evidence" value="ECO:0007669"/>
    <property type="project" value="TreeGrafter"/>
</dbReference>
<sequence length="283" mass="29910">MGILVKLGVFGLNSGAVHGADSVAVLAPLAEQLGYDSWWAGEHVVLPSPQVPPSPVRPETPMVDPLVHLPFVAALTKKIALATGIIIIPQRNPVVLAKQVASLDVMSGGRFWFGIGVGYLEPEFRAIGAPFDDRGPRTDEYLDAMHALWTQPAPISFSGPRVQFSGVDANPRPLQHGGPQIVVGGHAAPAFRRAVARGHQWYGFYRSPEQVATDIAALSTAAGQVERPAHLGRLGITVTPSGPLTAEMVDAYAAVGVDRIVTMPGGKSLQATIDRMTTEAALV</sequence>
<dbReference type="InterPro" id="IPR019921">
    <property type="entry name" value="Lucif-like_OxRdtase_Rv2161c"/>
</dbReference>
<dbReference type="EMBL" id="CAFBLR010000306">
    <property type="protein sequence ID" value="CAB4886815.1"/>
    <property type="molecule type" value="Genomic_DNA"/>
</dbReference>
<feature type="domain" description="Luciferase-like" evidence="5">
    <location>
        <begin position="18"/>
        <end position="239"/>
    </location>
</feature>
<keyword evidence="4" id="KW-0503">Monooxygenase</keyword>
<proteinExistence type="predicted"/>
<dbReference type="NCBIfam" id="TIGR03619">
    <property type="entry name" value="F420_Rv2161c"/>
    <property type="match status" value="1"/>
</dbReference>
<accession>A0A6J7F043</accession>
<evidence type="ECO:0000256" key="2">
    <source>
        <dbReference type="ARBA" id="ARBA00022643"/>
    </source>
</evidence>
<dbReference type="PANTHER" id="PTHR42847">
    <property type="entry name" value="ALKANESULFONATE MONOOXYGENASE"/>
    <property type="match status" value="1"/>
</dbReference>
<evidence type="ECO:0000256" key="1">
    <source>
        <dbReference type="ARBA" id="ARBA00022630"/>
    </source>
</evidence>
<evidence type="ECO:0000259" key="5">
    <source>
        <dbReference type="Pfam" id="PF00296"/>
    </source>
</evidence>
<dbReference type="Pfam" id="PF00296">
    <property type="entry name" value="Bac_luciferase"/>
    <property type="match status" value="1"/>
</dbReference>
<keyword evidence="1" id="KW-0285">Flavoprotein</keyword>
<dbReference type="InterPro" id="IPR050172">
    <property type="entry name" value="SsuD_RutA_monooxygenase"/>
</dbReference>
<keyword evidence="3" id="KW-0560">Oxidoreductase</keyword>
<dbReference type="GO" id="GO:0008726">
    <property type="term" value="F:alkanesulfonate monooxygenase activity"/>
    <property type="evidence" value="ECO:0007669"/>
    <property type="project" value="TreeGrafter"/>
</dbReference>
<reference evidence="6" key="1">
    <citation type="submission" date="2020-05" db="EMBL/GenBank/DDBJ databases">
        <authorList>
            <person name="Chiriac C."/>
            <person name="Salcher M."/>
            <person name="Ghai R."/>
            <person name="Kavagutti S V."/>
        </authorList>
    </citation>
    <scope>NUCLEOTIDE SEQUENCE</scope>
</reference>
<name>A0A6J7F043_9ZZZZ</name>
<dbReference type="PANTHER" id="PTHR42847:SF4">
    <property type="entry name" value="ALKANESULFONATE MONOOXYGENASE-RELATED"/>
    <property type="match status" value="1"/>
</dbReference>
<protein>
    <submittedName>
        <fullName evidence="6">Unannotated protein</fullName>
    </submittedName>
</protein>
<dbReference type="SUPFAM" id="SSF51679">
    <property type="entry name" value="Bacterial luciferase-like"/>
    <property type="match status" value="1"/>
</dbReference>
<dbReference type="AlphaFoldDB" id="A0A6J7F043"/>
<dbReference type="Gene3D" id="3.20.20.30">
    <property type="entry name" value="Luciferase-like domain"/>
    <property type="match status" value="1"/>
</dbReference>